<proteinExistence type="predicted"/>
<gene>
    <name evidence="3" type="ORF">KCG44_06080</name>
</gene>
<evidence type="ECO:0000256" key="1">
    <source>
        <dbReference type="SAM" id="MobiDB-lite"/>
    </source>
</evidence>
<feature type="signal peptide" evidence="2">
    <location>
        <begin position="1"/>
        <end position="20"/>
    </location>
</feature>
<evidence type="ECO:0000256" key="2">
    <source>
        <dbReference type="SAM" id="SignalP"/>
    </source>
</evidence>
<evidence type="ECO:0000313" key="4">
    <source>
        <dbReference type="Proteomes" id="UP000722336"/>
    </source>
</evidence>
<feature type="chain" id="PRO_5045246617" description="Secreted protein" evidence="2">
    <location>
        <begin position="21"/>
        <end position="86"/>
    </location>
</feature>
<keyword evidence="4" id="KW-1185">Reference proteome</keyword>
<accession>A0ABS6SE29</accession>
<dbReference type="RefSeq" id="WP_218444965.1">
    <property type="nucleotide sequence ID" value="NZ_JAGSPA010000002.1"/>
</dbReference>
<dbReference type="PROSITE" id="PS51257">
    <property type="entry name" value="PROKAR_LIPOPROTEIN"/>
    <property type="match status" value="1"/>
</dbReference>
<reference evidence="3 4" key="1">
    <citation type="submission" date="2021-04" db="EMBL/GenBank/DDBJ databases">
        <authorList>
            <person name="Pira H."/>
            <person name="Risdian C."/>
            <person name="Wink J."/>
        </authorList>
    </citation>
    <scope>NUCLEOTIDE SEQUENCE [LARGE SCALE GENOMIC DNA]</scope>
    <source>
        <strain evidence="3 4">WHA3</strain>
    </source>
</reference>
<keyword evidence="2" id="KW-0732">Signal</keyword>
<dbReference type="EMBL" id="JAGSPA010000002">
    <property type="protein sequence ID" value="MBV7256353.1"/>
    <property type="molecule type" value="Genomic_DNA"/>
</dbReference>
<feature type="region of interest" description="Disordered" evidence="1">
    <location>
        <begin position="53"/>
        <end position="86"/>
    </location>
</feature>
<evidence type="ECO:0008006" key="5">
    <source>
        <dbReference type="Google" id="ProtNLM"/>
    </source>
</evidence>
<feature type="compositionally biased region" description="Polar residues" evidence="1">
    <location>
        <begin position="77"/>
        <end position="86"/>
    </location>
</feature>
<protein>
    <recommendedName>
        <fullName evidence="5">Secreted protein</fullName>
    </recommendedName>
</protein>
<name>A0ABS6SE29_9SPHN</name>
<evidence type="ECO:0000313" key="3">
    <source>
        <dbReference type="EMBL" id="MBV7256353.1"/>
    </source>
</evidence>
<sequence>MVAQTRVLLLGLFCLLGVSACSGESDSDSPEMVGGDVMITDEKGVPLAAVGANAADDDEMETVERDGSSGSGADFQQGDQGASSAP</sequence>
<comment type="caution">
    <text evidence="3">The sequence shown here is derived from an EMBL/GenBank/DDBJ whole genome shotgun (WGS) entry which is preliminary data.</text>
</comment>
<dbReference type="Proteomes" id="UP000722336">
    <property type="component" value="Unassembled WGS sequence"/>
</dbReference>
<organism evidence="3 4">
    <name type="scientific">Pacificimonas pallii</name>
    <dbReference type="NCBI Taxonomy" id="2827236"/>
    <lineage>
        <taxon>Bacteria</taxon>
        <taxon>Pseudomonadati</taxon>
        <taxon>Pseudomonadota</taxon>
        <taxon>Alphaproteobacteria</taxon>
        <taxon>Sphingomonadales</taxon>
        <taxon>Sphingosinicellaceae</taxon>
        <taxon>Pacificimonas</taxon>
    </lineage>
</organism>